<dbReference type="InterPro" id="IPR017937">
    <property type="entry name" value="Thioredoxin_CS"/>
</dbReference>
<evidence type="ECO:0000256" key="1">
    <source>
        <dbReference type="ARBA" id="ARBA00004196"/>
    </source>
</evidence>
<comment type="similarity">
    <text evidence="2">Belongs to the thioredoxin family. DsbE subfamily.</text>
</comment>
<dbReference type="SUPFAM" id="SSF52833">
    <property type="entry name" value="Thioredoxin-like"/>
    <property type="match status" value="1"/>
</dbReference>
<keyword evidence="8" id="KW-1185">Reference proteome</keyword>
<dbReference type="InterPro" id="IPR004799">
    <property type="entry name" value="Periplasmic_diS_OxRdtase_DsbE"/>
</dbReference>
<dbReference type="KEGG" id="schy:GVO57_08560"/>
<dbReference type="PANTHER" id="PTHR42852:SF6">
    <property type="entry name" value="THIOL:DISULFIDE INTERCHANGE PROTEIN DSBE"/>
    <property type="match status" value="1"/>
</dbReference>
<dbReference type="PROSITE" id="PS00194">
    <property type="entry name" value="THIOREDOXIN_1"/>
    <property type="match status" value="1"/>
</dbReference>
<reference evidence="7 8" key="1">
    <citation type="submission" date="2020-01" db="EMBL/GenBank/DDBJ databases">
        <title>Sphingomonas sp. C33 whole genome sequece.</title>
        <authorList>
            <person name="Park C."/>
        </authorList>
    </citation>
    <scope>NUCLEOTIDE SEQUENCE [LARGE SCALE GENOMIC DNA]</scope>
    <source>
        <strain evidence="7 8">C33</strain>
    </source>
</reference>
<comment type="subcellular location">
    <subcellularLocation>
        <location evidence="1">Cell envelope</location>
    </subcellularLocation>
</comment>
<feature type="domain" description="Thioredoxin" evidence="6">
    <location>
        <begin position="36"/>
        <end position="177"/>
    </location>
</feature>
<dbReference type="InterPro" id="IPR036249">
    <property type="entry name" value="Thioredoxin-like_sf"/>
</dbReference>
<sequence length="177" mass="19241">MKRALILWLPLAGFVAFLGFVAHGLYAPADRSITSRMVGKPVPAFDLPEGAPGRGRFDSRALATGKPRLLNVFASWCVPCVAEAPVLMELKRRGVEIDAIAIRDRPQDVAGFLARHGDPYRHIGSDTVSRVQLAMGSSGVPETFVVDGRGIIRHQHIGDIRAENIPDILARLDEAAR</sequence>
<keyword evidence="5" id="KW-0676">Redox-active center</keyword>
<organism evidence="7 8">
    <name type="scientific">Sphingomonas changnyeongensis</name>
    <dbReference type="NCBI Taxonomy" id="2698679"/>
    <lineage>
        <taxon>Bacteria</taxon>
        <taxon>Pseudomonadati</taxon>
        <taxon>Pseudomonadota</taxon>
        <taxon>Alphaproteobacteria</taxon>
        <taxon>Sphingomonadales</taxon>
        <taxon>Sphingomonadaceae</taxon>
        <taxon>Sphingomonas</taxon>
    </lineage>
</organism>
<dbReference type="PROSITE" id="PS51352">
    <property type="entry name" value="THIOREDOXIN_2"/>
    <property type="match status" value="1"/>
</dbReference>
<keyword evidence="4" id="KW-1015">Disulfide bond</keyword>
<dbReference type="RefSeq" id="WP_160592788.1">
    <property type="nucleotide sequence ID" value="NZ_CP047895.1"/>
</dbReference>
<dbReference type="GO" id="GO:0030288">
    <property type="term" value="C:outer membrane-bounded periplasmic space"/>
    <property type="evidence" value="ECO:0007669"/>
    <property type="project" value="InterPro"/>
</dbReference>
<dbReference type="InterPro" id="IPR050553">
    <property type="entry name" value="Thioredoxin_ResA/DsbE_sf"/>
</dbReference>
<dbReference type="EMBL" id="CP047895">
    <property type="protein sequence ID" value="QHL90862.1"/>
    <property type="molecule type" value="Genomic_DNA"/>
</dbReference>
<dbReference type="CDD" id="cd03010">
    <property type="entry name" value="TlpA_like_DsbE"/>
    <property type="match status" value="1"/>
</dbReference>
<evidence type="ECO:0000313" key="7">
    <source>
        <dbReference type="EMBL" id="QHL90862.1"/>
    </source>
</evidence>
<dbReference type="Pfam" id="PF08534">
    <property type="entry name" value="Redoxin"/>
    <property type="match status" value="1"/>
</dbReference>
<gene>
    <name evidence="7" type="ORF">GVO57_08560</name>
</gene>
<evidence type="ECO:0000259" key="6">
    <source>
        <dbReference type="PROSITE" id="PS51352"/>
    </source>
</evidence>
<dbReference type="PANTHER" id="PTHR42852">
    <property type="entry name" value="THIOL:DISULFIDE INTERCHANGE PROTEIN DSBE"/>
    <property type="match status" value="1"/>
</dbReference>
<name>A0A7Z2NW73_9SPHN</name>
<dbReference type="InterPro" id="IPR013766">
    <property type="entry name" value="Thioredoxin_domain"/>
</dbReference>
<protein>
    <submittedName>
        <fullName evidence="7">Redoxin family protein</fullName>
    </submittedName>
</protein>
<dbReference type="Gene3D" id="3.40.30.10">
    <property type="entry name" value="Glutaredoxin"/>
    <property type="match status" value="1"/>
</dbReference>
<evidence type="ECO:0000313" key="8">
    <source>
        <dbReference type="Proteomes" id="UP000464468"/>
    </source>
</evidence>
<dbReference type="Proteomes" id="UP000464468">
    <property type="component" value="Chromosome"/>
</dbReference>
<dbReference type="GO" id="GO:0017004">
    <property type="term" value="P:cytochrome complex assembly"/>
    <property type="evidence" value="ECO:0007669"/>
    <property type="project" value="UniProtKB-KW"/>
</dbReference>
<accession>A0A7Z2NW73</accession>
<evidence type="ECO:0000256" key="3">
    <source>
        <dbReference type="ARBA" id="ARBA00022748"/>
    </source>
</evidence>
<proteinExistence type="inferred from homology"/>
<dbReference type="InterPro" id="IPR013740">
    <property type="entry name" value="Redoxin"/>
</dbReference>
<evidence type="ECO:0000256" key="4">
    <source>
        <dbReference type="ARBA" id="ARBA00023157"/>
    </source>
</evidence>
<dbReference type="GO" id="GO:0015036">
    <property type="term" value="F:disulfide oxidoreductase activity"/>
    <property type="evidence" value="ECO:0007669"/>
    <property type="project" value="InterPro"/>
</dbReference>
<evidence type="ECO:0000256" key="2">
    <source>
        <dbReference type="ARBA" id="ARBA00007758"/>
    </source>
</evidence>
<dbReference type="AlphaFoldDB" id="A0A7Z2NW73"/>
<evidence type="ECO:0000256" key="5">
    <source>
        <dbReference type="ARBA" id="ARBA00023284"/>
    </source>
</evidence>
<keyword evidence="3" id="KW-0201">Cytochrome c-type biogenesis</keyword>